<reference evidence="4 5" key="1">
    <citation type="submission" date="2016-07" db="EMBL/GenBank/DDBJ databases">
        <title>Pervasive Adenine N6-methylation of Active Genes in Fungi.</title>
        <authorList>
            <consortium name="DOE Joint Genome Institute"/>
            <person name="Mondo S.J."/>
            <person name="Dannebaum R.O."/>
            <person name="Kuo R.C."/>
            <person name="Labutti K."/>
            <person name="Haridas S."/>
            <person name="Kuo A."/>
            <person name="Salamov A."/>
            <person name="Ahrendt S.R."/>
            <person name="Lipzen A."/>
            <person name="Sullivan W."/>
            <person name="Andreopoulos W.B."/>
            <person name="Clum A."/>
            <person name="Lindquist E."/>
            <person name="Daum C."/>
            <person name="Ramamoorthy G.K."/>
            <person name="Gryganskyi A."/>
            <person name="Culley D."/>
            <person name="Magnuson J.K."/>
            <person name="James T.Y."/>
            <person name="O'Malley M.A."/>
            <person name="Stajich J.E."/>
            <person name="Spatafora J.W."/>
            <person name="Visel A."/>
            <person name="Grigoriev I.V."/>
        </authorList>
    </citation>
    <scope>NUCLEOTIDE SEQUENCE [LARGE SCALE GENOMIC DNA]</scope>
    <source>
        <strain evidence="4 5">JEL800</strain>
    </source>
</reference>
<evidence type="ECO:0000313" key="4">
    <source>
        <dbReference type="EMBL" id="ORY47329.1"/>
    </source>
</evidence>
<name>A0A1Y2CJY5_9FUNG</name>
<comment type="caution">
    <text evidence="4">The sequence shown here is derived from an EMBL/GenBank/DDBJ whole genome shotgun (WGS) entry which is preliminary data.</text>
</comment>
<dbReference type="InterPro" id="IPR001388">
    <property type="entry name" value="Synaptobrevin-like"/>
</dbReference>
<dbReference type="PROSITE" id="PS50892">
    <property type="entry name" value="V_SNARE"/>
    <property type="match status" value="1"/>
</dbReference>
<proteinExistence type="predicted"/>
<dbReference type="PROSITE" id="PS00417">
    <property type="entry name" value="SYNAPTOBREVIN"/>
    <property type="match status" value="1"/>
</dbReference>
<keyword evidence="2" id="KW-0472">Membrane</keyword>
<dbReference type="Proteomes" id="UP000193642">
    <property type="component" value="Unassembled WGS sequence"/>
</dbReference>
<dbReference type="Pfam" id="PF00957">
    <property type="entry name" value="Synaptobrevin"/>
    <property type="match status" value="1"/>
</dbReference>
<dbReference type="STRING" id="329046.A0A1Y2CJY5"/>
<feature type="transmembrane region" description="Helical" evidence="2">
    <location>
        <begin position="52"/>
        <end position="71"/>
    </location>
</feature>
<evidence type="ECO:0000259" key="3">
    <source>
        <dbReference type="PROSITE" id="PS50892"/>
    </source>
</evidence>
<keyword evidence="1" id="KW-0175">Coiled coil</keyword>
<keyword evidence="5" id="KW-1185">Reference proteome</keyword>
<organism evidence="4 5">
    <name type="scientific">Rhizoclosmatium globosum</name>
    <dbReference type="NCBI Taxonomy" id="329046"/>
    <lineage>
        <taxon>Eukaryota</taxon>
        <taxon>Fungi</taxon>
        <taxon>Fungi incertae sedis</taxon>
        <taxon>Chytridiomycota</taxon>
        <taxon>Chytridiomycota incertae sedis</taxon>
        <taxon>Chytridiomycetes</taxon>
        <taxon>Chytridiales</taxon>
        <taxon>Chytriomycetaceae</taxon>
        <taxon>Rhizoclosmatium</taxon>
    </lineage>
</organism>
<dbReference type="SUPFAM" id="SSF58038">
    <property type="entry name" value="SNARE fusion complex"/>
    <property type="match status" value="1"/>
</dbReference>
<dbReference type="EMBL" id="MCGO01000014">
    <property type="protein sequence ID" value="ORY47329.1"/>
    <property type="molecule type" value="Genomic_DNA"/>
</dbReference>
<sequence>MQDNINKVVQRGENLEALQNKTENLASSSLQFKKGATEVRKAMWWRDMKTNLILGGIVAVIIIIIIVAVVMTQQK</sequence>
<dbReference type="Gene3D" id="1.20.5.110">
    <property type="match status" value="1"/>
</dbReference>
<gene>
    <name evidence="4" type="ORF">BCR33DRAFT_715067</name>
</gene>
<keyword evidence="2" id="KW-0812">Transmembrane</keyword>
<evidence type="ECO:0000256" key="1">
    <source>
        <dbReference type="PROSITE-ProRule" id="PRU00290"/>
    </source>
</evidence>
<dbReference type="OrthoDB" id="190375at2759"/>
<dbReference type="InterPro" id="IPR042855">
    <property type="entry name" value="V_SNARE_CC"/>
</dbReference>
<dbReference type="PRINTS" id="PR00219">
    <property type="entry name" value="SYNAPTOBREVN"/>
</dbReference>
<dbReference type="AlphaFoldDB" id="A0A1Y2CJY5"/>
<dbReference type="InterPro" id="IPR016444">
    <property type="entry name" value="Synaptobrevin/VAMP"/>
</dbReference>
<dbReference type="GO" id="GO:0016020">
    <property type="term" value="C:membrane"/>
    <property type="evidence" value="ECO:0007669"/>
    <property type="project" value="InterPro"/>
</dbReference>
<feature type="domain" description="V-SNARE coiled-coil homology" evidence="3">
    <location>
        <begin position="1"/>
        <end position="46"/>
    </location>
</feature>
<dbReference type="PANTHER" id="PTHR45701">
    <property type="entry name" value="SYNAPTOBREVIN FAMILY MEMBER"/>
    <property type="match status" value="1"/>
</dbReference>
<keyword evidence="2" id="KW-1133">Transmembrane helix</keyword>
<protein>
    <submittedName>
        <fullName evidence="4">Synaptobrevin</fullName>
    </submittedName>
</protein>
<evidence type="ECO:0000313" key="5">
    <source>
        <dbReference type="Proteomes" id="UP000193642"/>
    </source>
</evidence>
<accession>A0A1Y2CJY5</accession>
<dbReference type="GO" id="GO:0016192">
    <property type="term" value="P:vesicle-mediated transport"/>
    <property type="evidence" value="ECO:0007669"/>
    <property type="project" value="InterPro"/>
</dbReference>
<evidence type="ECO:0000256" key="2">
    <source>
        <dbReference type="SAM" id="Phobius"/>
    </source>
</evidence>
<dbReference type="PIRSF" id="PIRSF005409">
    <property type="entry name" value="Synaptobrevin_euk"/>
    <property type="match status" value="1"/>
</dbReference>